<feature type="domain" description="GFO/IDH/MocA-like oxidoreductase" evidence="7">
    <location>
        <begin position="153"/>
        <end position="252"/>
    </location>
</feature>
<keyword evidence="9" id="KW-1185">Reference proteome</keyword>
<evidence type="ECO:0000256" key="2">
    <source>
        <dbReference type="ARBA" id="ARBA00023002"/>
    </source>
</evidence>
<protein>
    <recommendedName>
        <fullName evidence="3">D-xylose 1-dehydrogenase (NADP(+), D-xylono-1,5-lactone-forming)</fullName>
        <ecNumber evidence="3">1.1.1.179</ecNumber>
    </recommendedName>
    <alternativeName>
        <fullName evidence="4">D-xylose-NADP dehydrogenase</fullName>
    </alternativeName>
</protein>
<dbReference type="PANTHER" id="PTHR22604">
    <property type="entry name" value="OXIDOREDUCTASES"/>
    <property type="match status" value="1"/>
</dbReference>
<comment type="similarity">
    <text evidence="1">Belongs to the Gfo/Idh/MocA family.</text>
</comment>
<dbReference type="Gene3D" id="3.30.360.10">
    <property type="entry name" value="Dihydrodipicolinate Reductase, domain 2"/>
    <property type="match status" value="1"/>
</dbReference>
<proteinExistence type="inferred from homology"/>
<dbReference type="InterPro" id="IPR036291">
    <property type="entry name" value="NAD(P)-bd_dom_sf"/>
</dbReference>
<evidence type="ECO:0000259" key="7">
    <source>
        <dbReference type="Pfam" id="PF22725"/>
    </source>
</evidence>
<comment type="catalytic activity">
    <reaction evidence="5">
        <text>D-xylose + NADP(+) = D-xylono-1,5-lactone + NADPH + H(+)</text>
        <dbReference type="Rhea" id="RHEA:22000"/>
        <dbReference type="ChEBI" id="CHEBI:15378"/>
        <dbReference type="ChEBI" id="CHEBI:15867"/>
        <dbReference type="ChEBI" id="CHEBI:53455"/>
        <dbReference type="ChEBI" id="CHEBI:57783"/>
        <dbReference type="ChEBI" id="CHEBI:58349"/>
        <dbReference type="EC" id="1.1.1.179"/>
    </reaction>
</comment>
<feature type="domain" description="Gfo/Idh/MocA-like oxidoreductase N-terminal" evidence="6">
    <location>
        <begin position="15"/>
        <end position="140"/>
    </location>
</feature>
<dbReference type="Proteomes" id="UP001642405">
    <property type="component" value="Unassembled WGS sequence"/>
</dbReference>
<evidence type="ECO:0000259" key="6">
    <source>
        <dbReference type="Pfam" id="PF01408"/>
    </source>
</evidence>
<accession>A0ABP0BYN5</accession>
<dbReference type="SUPFAM" id="SSF55347">
    <property type="entry name" value="Glyceraldehyde-3-phosphate dehydrogenase-like, C-terminal domain"/>
    <property type="match status" value="1"/>
</dbReference>
<dbReference type="PANTHER" id="PTHR22604:SF115">
    <property type="entry name" value="DIHYDRODIOL DEHYDROGENASE, PUTATIVE (AFU_ORTHOLOGUE AFUA_1G07520)-RELATED"/>
    <property type="match status" value="1"/>
</dbReference>
<evidence type="ECO:0000313" key="8">
    <source>
        <dbReference type="EMBL" id="CAK7224847.1"/>
    </source>
</evidence>
<comment type="caution">
    <text evidence="8">The sequence shown here is derived from an EMBL/GenBank/DDBJ whole genome shotgun (WGS) entry which is preliminary data.</text>
</comment>
<sequence>MAATPATTVHTTRWGILATGWMASVFTKDLLGDPAVRGVTDVRHEVVAVASSTSAARAQKFIDDHGATATATAYGSYEDLVNDPRVDVVYVATPHSHHYQNAMLALTAGKPVLVEKAFTTNAAQARKLVEMARAKNLFLMEALWTRYFPLADEVRRTVAAGTIGAVQRVTADSSFGENAEEKWGTENRIINLDLAGGALLDLGVYALAWVFQILYHLQPVPRRPPTVASSVIKYPATGADEQTAVLLTFPVGPAVASSSEGQGNATQGIATCGIRAGMDPDRKGTVGAPIRIQGTHGELQVFGPTFRPTTYRLVPKLDTLTGKPVGPLTEVKDIEHAIPGPGTENGGHGMYWEADEVARCLRDGKLQSATMDWEETIVIMDVMDTVRKQNGIVYPESIETTNYPVKLPS</sequence>
<evidence type="ECO:0000256" key="1">
    <source>
        <dbReference type="ARBA" id="ARBA00010928"/>
    </source>
</evidence>
<dbReference type="InterPro" id="IPR055170">
    <property type="entry name" value="GFO_IDH_MocA-like_dom"/>
</dbReference>
<dbReference type="InterPro" id="IPR050984">
    <property type="entry name" value="Gfo/Idh/MocA_domain"/>
</dbReference>
<evidence type="ECO:0000313" key="9">
    <source>
        <dbReference type="Proteomes" id="UP001642405"/>
    </source>
</evidence>
<evidence type="ECO:0000256" key="3">
    <source>
        <dbReference type="ARBA" id="ARBA00038984"/>
    </source>
</evidence>
<evidence type="ECO:0000256" key="4">
    <source>
        <dbReference type="ARBA" id="ARBA00042988"/>
    </source>
</evidence>
<dbReference type="SUPFAM" id="SSF51735">
    <property type="entry name" value="NAD(P)-binding Rossmann-fold domains"/>
    <property type="match status" value="1"/>
</dbReference>
<evidence type="ECO:0000256" key="5">
    <source>
        <dbReference type="ARBA" id="ARBA00049233"/>
    </source>
</evidence>
<dbReference type="Pfam" id="PF22725">
    <property type="entry name" value="GFO_IDH_MocA_C3"/>
    <property type="match status" value="1"/>
</dbReference>
<dbReference type="EMBL" id="CAWUHB010000031">
    <property type="protein sequence ID" value="CAK7224847.1"/>
    <property type="molecule type" value="Genomic_DNA"/>
</dbReference>
<gene>
    <name evidence="8" type="ORF">SCUCBS95973_005658</name>
</gene>
<dbReference type="EC" id="1.1.1.179" evidence="3"/>
<organism evidence="8 9">
    <name type="scientific">Sporothrix curviconia</name>
    <dbReference type="NCBI Taxonomy" id="1260050"/>
    <lineage>
        <taxon>Eukaryota</taxon>
        <taxon>Fungi</taxon>
        <taxon>Dikarya</taxon>
        <taxon>Ascomycota</taxon>
        <taxon>Pezizomycotina</taxon>
        <taxon>Sordariomycetes</taxon>
        <taxon>Sordariomycetidae</taxon>
        <taxon>Ophiostomatales</taxon>
        <taxon>Ophiostomataceae</taxon>
        <taxon>Sporothrix</taxon>
    </lineage>
</organism>
<name>A0ABP0BYN5_9PEZI</name>
<reference evidence="8 9" key="1">
    <citation type="submission" date="2024-01" db="EMBL/GenBank/DDBJ databases">
        <authorList>
            <person name="Allen C."/>
            <person name="Tagirdzhanova G."/>
        </authorList>
    </citation>
    <scope>NUCLEOTIDE SEQUENCE [LARGE SCALE GENOMIC DNA]</scope>
</reference>
<dbReference type="Gene3D" id="3.40.50.720">
    <property type="entry name" value="NAD(P)-binding Rossmann-like Domain"/>
    <property type="match status" value="1"/>
</dbReference>
<dbReference type="InterPro" id="IPR000683">
    <property type="entry name" value="Gfo/Idh/MocA-like_OxRdtase_N"/>
</dbReference>
<dbReference type="Pfam" id="PF01408">
    <property type="entry name" value="GFO_IDH_MocA"/>
    <property type="match status" value="1"/>
</dbReference>
<keyword evidence="2" id="KW-0560">Oxidoreductase</keyword>